<gene>
    <name evidence="1" type="primary">LOC107819649</name>
</gene>
<accession>A0A1S4CJ76</accession>
<evidence type="ECO:0000313" key="1">
    <source>
        <dbReference type="RefSeq" id="XP_016501267.1"/>
    </source>
</evidence>
<dbReference type="RefSeq" id="XP_016501267.1">
    <property type="nucleotide sequence ID" value="XM_016645781.1"/>
</dbReference>
<sequence>MGELNFFLGLQVKQTPKGMMISQQKYIKELLNIFEMESSKAIDTLIATATRLDIDEPGSLVNETMYRGIIGSLLYFTSNRPDIVFSVGLCARFQSSPKESHLKVAKRILRYLKAT</sequence>
<dbReference type="PaxDb" id="4097-A0A1S4CJ76"/>
<organism evidence="1">
    <name type="scientific">Nicotiana tabacum</name>
    <name type="common">Common tobacco</name>
    <dbReference type="NCBI Taxonomy" id="4097"/>
    <lineage>
        <taxon>Eukaryota</taxon>
        <taxon>Viridiplantae</taxon>
        <taxon>Streptophyta</taxon>
        <taxon>Embryophyta</taxon>
        <taxon>Tracheophyta</taxon>
        <taxon>Spermatophyta</taxon>
        <taxon>Magnoliopsida</taxon>
        <taxon>eudicotyledons</taxon>
        <taxon>Gunneridae</taxon>
        <taxon>Pentapetalae</taxon>
        <taxon>asterids</taxon>
        <taxon>lamiids</taxon>
        <taxon>Solanales</taxon>
        <taxon>Solanaceae</taxon>
        <taxon>Nicotianoideae</taxon>
        <taxon>Nicotianeae</taxon>
        <taxon>Nicotiana</taxon>
    </lineage>
</organism>
<dbReference type="AlphaFoldDB" id="A0A1S4CJ76"/>
<dbReference type="PANTHER" id="PTHR11439">
    <property type="entry name" value="GAG-POL-RELATED RETROTRANSPOSON"/>
    <property type="match status" value="1"/>
</dbReference>
<name>A0A1S4CJ76_TOBAC</name>
<dbReference type="OrthoDB" id="1715131at2759"/>
<reference evidence="1" key="1">
    <citation type="submission" date="2025-08" db="UniProtKB">
        <authorList>
            <consortium name="RefSeq"/>
        </authorList>
    </citation>
    <scope>IDENTIFICATION</scope>
</reference>
<dbReference type="PANTHER" id="PTHR11439:SF486">
    <property type="entry name" value="RLK (RECEPTOR-LIKE KINASE) PROTEIN, PUTATIVE-RELATED"/>
    <property type="match status" value="1"/>
</dbReference>
<proteinExistence type="predicted"/>
<dbReference type="KEGG" id="nta:107819649"/>
<protein>
    <submittedName>
        <fullName evidence="1">Uncharacterized mitochondrial protein AtMg00810-like</fullName>
    </submittedName>
</protein>
<dbReference type="STRING" id="4097.A0A1S4CJ76"/>